<dbReference type="KEGG" id="sphl:LPB140_05655"/>
<protein>
    <recommendedName>
        <fullName evidence="8">Ammonium transporter</fullName>
    </recommendedName>
</protein>
<feature type="transmembrane region" description="Helical" evidence="8">
    <location>
        <begin position="155"/>
        <end position="177"/>
    </location>
</feature>
<feature type="transmembrane region" description="Helical" evidence="8">
    <location>
        <begin position="126"/>
        <end position="148"/>
    </location>
</feature>
<dbReference type="SUPFAM" id="SSF111352">
    <property type="entry name" value="Ammonium transporter"/>
    <property type="match status" value="1"/>
</dbReference>
<dbReference type="PANTHER" id="PTHR43029">
    <property type="entry name" value="AMMONIUM TRANSPORTER MEP2"/>
    <property type="match status" value="1"/>
</dbReference>
<organism evidence="11 12">
    <name type="scientific">Sphingorhabdus lutea</name>
    <dbReference type="NCBI Taxonomy" id="1913578"/>
    <lineage>
        <taxon>Bacteria</taxon>
        <taxon>Pseudomonadati</taxon>
        <taxon>Pseudomonadota</taxon>
        <taxon>Alphaproteobacteria</taxon>
        <taxon>Sphingomonadales</taxon>
        <taxon>Sphingomonadaceae</taxon>
        <taxon>Sphingorhabdus</taxon>
    </lineage>
</organism>
<feature type="transmembrane region" description="Helical" evidence="8">
    <location>
        <begin position="287"/>
        <end position="305"/>
    </location>
</feature>
<evidence type="ECO:0000256" key="9">
    <source>
        <dbReference type="SAM" id="SignalP"/>
    </source>
</evidence>
<feature type="chain" id="PRO_5013154272" description="Ammonium transporter" evidence="9">
    <location>
        <begin position="25"/>
        <end position="436"/>
    </location>
</feature>
<keyword evidence="7 8" id="KW-0924">Ammonia transport</keyword>
<evidence type="ECO:0000259" key="10">
    <source>
        <dbReference type="Pfam" id="PF00909"/>
    </source>
</evidence>
<feature type="signal peptide" evidence="9">
    <location>
        <begin position="1"/>
        <end position="24"/>
    </location>
</feature>
<dbReference type="AlphaFoldDB" id="A0A1L3JER3"/>
<dbReference type="EMBL" id="CP018154">
    <property type="protein sequence ID" value="APG63625.1"/>
    <property type="molecule type" value="Genomic_DNA"/>
</dbReference>
<evidence type="ECO:0000256" key="5">
    <source>
        <dbReference type="ARBA" id="ARBA00022989"/>
    </source>
</evidence>
<feature type="transmembrane region" description="Helical" evidence="8">
    <location>
        <begin position="255"/>
        <end position="275"/>
    </location>
</feature>
<evidence type="ECO:0000313" key="12">
    <source>
        <dbReference type="Proteomes" id="UP000242561"/>
    </source>
</evidence>
<dbReference type="NCBIfam" id="TIGR00836">
    <property type="entry name" value="amt"/>
    <property type="match status" value="1"/>
</dbReference>
<feature type="transmembrane region" description="Helical" evidence="8">
    <location>
        <begin position="40"/>
        <end position="59"/>
    </location>
</feature>
<feature type="transmembrane region" description="Helical" evidence="8">
    <location>
        <begin position="343"/>
        <end position="362"/>
    </location>
</feature>
<comment type="similarity">
    <text evidence="2 8">Belongs to the ammonia transporter channel (TC 1.A.11.2) family.</text>
</comment>
<feature type="transmembrane region" description="Helical" evidence="8">
    <location>
        <begin position="382"/>
        <end position="410"/>
    </location>
</feature>
<evidence type="ECO:0000256" key="3">
    <source>
        <dbReference type="ARBA" id="ARBA00022448"/>
    </source>
</evidence>
<gene>
    <name evidence="11" type="ORF">LPB140_05655</name>
</gene>
<dbReference type="InterPro" id="IPR001905">
    <property type="entry name" value="Ammonium_transpt"/>
</dbReference>
<feature type="domain" description="Ammonium transporter AmtB-like" evidence="10">
    <location>
        <begin position="38"/>
        <end position="432"/>
    </location>
</feature>
<dbReference type="InterPro" id="IPR029020">
    <property type="entry name" value="Ammonium/urea_transptr"/>
</dbReference>
<dbReference type="PROSITE" id="PS01219">
    <property type="entry name" value="AMMONIUM_TRANSP"/>
    <property type="match status" value="1"/>
</dbReference>
<dbReference type="STRING" id="1913578.LPB140_05655"/>
<sequence length="436" mass="45475">MRKTCSIAIGGALLGGILINPAMAQEAVVAEVDSGDTAWILTASALVLFMTMPGLALFYGGLVRTKNFLSVLIQCGAIAAIVSLLWIVIGYSLAFSVEGGQFLGNADNAMFSNMFTVRDGQSIGELVFGLFQMTFAIITPALIVGAWVERARFGWVVAFAALWSLIVYAPVARWVWGNGWLAEMGVHDFAGGIVVHTTAGVAAIILALLLGKRTGWPKQLMLPHSPALTVAGAAMLWVGWFGFNGGSALTASDDGAAAAIINTHLAASVAALVWMLVEKVKVGKSTAIGFATGAIAGLATITPAADWVGPIGAILLGATGSLLCFYAVHLIKIKLKIDDSLDVFAVHGVGGIWGSIMVAVMMSETIGGAGYGEDGSMFSQFITQIIGVGAVAAWTAIGTIIIALAVSMVIPMRVSQDEEREGLDIANHGERAWDFD</sequence>
<evidence type="ECO:0000256" key="6">
    <source>
        <dbReference type="ARBA" id="ARBA00023136"/>
    </source>
</evidence>
<feature type="transmembrane region" description="Helical" evidence="8">
    <location>
        <begin position="71"/>
        <end position="94"/>
    </location>
</feature>
<dbReference type="Gene3D" id="1.10.3430.10">
    <property type="entry name" value="Ammonium transporter AmtB like domains"/>
    <property type="match status" value="1"/>
</dbReference>
<dbReference type="Proteomes" id="UP000242561">
    <property type="component" value="Chromosome"/>
</dbReference>
<proteinExistence type="inferred from homology"/>
<keyword evidence="9" id="KW-0732">Signal</keyword>
<evidence type="ECO:0000256" key="4">
    <source>
        <dbReference type="ARBA" id="ARBA00022692"/>
    </source>
</evidence>
<name>A0A1L3JER3_9SPHN</name>
<keyword evidence="5 8" id="KW-1133">Transmembrane helix</keyword>
<comment type="subcellular location">
    <subcellularLocation>
        <location evidence="8">Cell membrane</location>
        <topology evidence="8">Multi-pass membrane protein</topology>
    </subcellularLocation>
    <subcellularLocation>
        <location evidence="1">Membrane</location>
        <topology evidence="1">Multi-pass membrane protein</topology>
    </subcellularLocation>
</comment>
<evidence type="ECO:0000256" key="8">
    <source>
        <dbReference type="RuleBase" id="RU362002"/>
    </source>
</evidence>
<keyword evidence="4 8" id="KW-0812">Transmembrane</keyword>
<evidence type="ECO:0000256" key="1">
    <source>
        <dbReference type="ARBA" id="ARBA00004141"/>
    </source>
</evidence>
<feature type="transmembrane region" description="Helical" evidence="8">
    <location>
        <begin position="222"/>
        <end position="243"/>
    </location>
</feature>
<dbReference type="Pfam" id="PF00909">
    <property type="entry name" value="Ammonium_transp"/>
    <property type="match status" value="1"/>
</dbReference>
<dbReference type="GO" id="GO:0008519">
    <property type="term" value="F:ammonium channel activity"/>
    <property type="evidence" value="ECO:0007669"/>
    <property type="project" value="InterPro"/>
</dbReference>
<feature type="transmembrane region" description="Helical" evidence="8">
    <location>
        <begin position="189"/>
        <end position="210"/>
    </location>
</feature>
<dbReference type="InterPro" id="IPR024041">
    <property type="entry name" value="NH4_transpt_AmtB-like_dom"/>
</dbReference>
<dbReference type="GO" id="GO:0005886">
    <property type="term" value="C:plasma membrane"/>
    <property type="evidence" value="ECO:0007669"/>
    <property type="project" value="UniProtKB-SubCell"/>
</dbReference>
<keyword evidence="3 8" id="KW-0813">Transport</keyword>
<keyword evidence="12" id="KW-1185">Reference proteome</keyword>
<feature type="transmembrane region" description="Helical" evidence="8">
    <location>
        <begin position="311"/>
        <end position="331"/>
    </location>
</feature>
<dbReference type="PANTHER" id="PTHR43029:SF10">
    <property type="entry name" value="AMMONIUM TRANSPORTER MEP2"/>
    <property type="match status" value="1"/>
</dbReference>
<evidence type="ECO:0000256" key="2">
    <source>
        <dbReference type="ARBA" id="ARBA00005887"/>
    </source>
</evidence>
<keyword evidence="6 8" id="KW-0472">Membrane</keyword>
<evidence type="ECO:0000313" key="11">
    <source>
        <dbReference type="EMBL" id="APG63625.1"/>
    </source>
</evidence>
<evidence type="ECO:0000256" key="7">
    <source>
        <dbReference type="ARBA" id="ARBA00023177"/>
    </source>
</evidence>
<accession>A0A1L3JER3</accession>
<reference evidence="11 12" key="1">
    <citation type="submission" date="2016-11" db="EMBL/GenBank/DDBJ databases">
        <title>Sphingorhabdus sp. LPB0140, isolated from marine environment.</title>
        <authorList>
            <person name="Kim E."/>
            <person name="Yi H."/>
        </authorList>
    </citation>
    <scope>NUCLEOTIDE SEQUENCE [LARGE SCALE GENOMIC DNA]</scope>
    <source>
        <strain evidence="11 12">LPB0140</strain>
    </source>
</reference>
<dbReference type="InterPro" id="IPR018047">
    <property type="entry name" value="Ammonium_transpt_CS"/>
</dbReference>